<accession>A0A5N4B276</accession>
<name>A0A5N4B276_PHOPY</name>
<dbReference type="GO" id="GO:0006421">
    <property type="term" value="P:asparaginyl-tRNA aminoacylation"/>
    <property type="evidence" value="ECO:0007669"/>
    <property type="project" value="InterPro"/>
</dbReference>
<dbReference type="Proteomes" id="UP000327044">
    <property type="component" value="Unassembled WGS sequence"/>
</dbReference>
<evidence type="ECO:0000256" key="7">
    <source>
        <dbReference type="ARBA" id="ARBA00023146"/>
    </source>
</evidence>
<dbReference type="GO" id="GO:0004816">
    <property type="term" value="F:asparagine-tRNA ligase activity"/>
    <property type="evidence" value="ECO:0007669"/>
    <property type="project" value="UniProtKB-EC"/>
</dbReference>
<dbReference type="Gene3D" id="2.40.50.140">
    <property type="entry name" value="Nucleic acid-binding proteins"/>
    <property type="match status" value="1"/>
</dbReference>
<evidence type="ECO:0000259" key="8">
    <source>
        <dbReference type="PROSITE" id="PS50862"/>
    </source>
</evidence>
<comment type="similarity">
    <text evidence="1">Belongs to the class-II aminoacyl-tRNA synthetase family.</text>
</comment>
<dbReference type="InterPro" id="IPR045864">
    <property type="entry name" value="aa-tRNA-synth_II/BPL/LPL"/>
</dbReference>
<dbReference type="OrthoDB" id="360585at2759"/>
<evidence type="ECO:0000256" key="4">
    <source>
        <dbReference type="ARBA" id="ARBA00022741"/>
    </source>
</evidence>
<keyword evidence="10" id="KW-1185">Reference proteome</keyword>
<organism evidence="9 10">
    <name type="scientific">Photinus pyralis</name>
    <name type="common">Common eastern firefly</name>
    <name type="synonym">Lampyris pyralis</name>
    <dbReference type="NCBI Taxonomy" id="7054"/>
    <lineage>
        <taxon>Eukaryota</taxon>
        <taxon>Metazoa</taxon>
        <taxon>Ecdysozoa</taxon>
        <taxon>Arthropoda</taxon>
        <taxon>Hexapoda</taxon>
        <taxon>Insecta</taxon>
        <taxon>Pterygota</taxon>
        <taxon>Neoptera</taxon>
        <taxon>Endopterygota</taxon>
        <taxon>Coleoptera</taxon>
        <taxon>Polyphaga</taxon>
        <taxon>Elateriformia</taxon>
        <taxon>Elateroidea</taxon>
        <taxon>Lampyridae</taxon>
        <taxon>Lampyrinae</taxon>
        <taxon>Photinus</taxon>
    </lineage>
</organism>
<evidence type="ECO:0000313" key="10">
    <source>
        <dbReference type="Proteomes" id="UP000327044"/>
    </source>
</evidence>
<dbReference type="EMBL" id="VVIM01000001">
    <property type="protein sequence ID" value="KAB0803697.1"/>
    <property type="molecule type" value="Genomic_DNA"/>
</dbReference>
<comment type="caution">
    <text evidence="9">The sequence shown here is derived from an EMBL/GenBank/DDBJ whole genome shotgun (WGS) entry which is preliminary data.</text>
</comment>
<dbReference type="InterPro" id="IPR002312">
    <property type="entry name" value="Asp/Asn-tRNA-synth_IIb"/>
</dbReference>
<dbReference type="GO" id="GO:0005524">
    <property type="term" value="F:ATP binding"/>
    <property type="evidence" value="ECO:0007669"/>
    <property type="project" value="UniProtKB-KW"/>
</dbReference>
<dbReference type="PRINTS" id="PR01042">
    <property type="entry name" value="TRNASYNTHASP"/>
</dbReference>
<dbReference type="SUPFAM" id="SSF55681">
    <property type="entry name" value="Class II aaRS and biotin synthetases"/>
    <property type="match status" value="1"/>
</dbReference>
<reference evidence="9 10" key="1">
    <citation type="journal article" date="2018" name="Elife">
        <title>Firefly genomes illuminate parallel origins of bioluminescence in beetles.</title>
        <authorList>
            <person name="Fallon T.R."/>
            <person name="Lower S.E."/>
            <person name="Chang C.H."/>
            <person name="Bessho-Uehara M."/>
            <person name="Martin G.J."/>
            <person name="Bewick A.J."/>
            <person name="Behringer M."/>
            <person name="Debat H.J."/>
            <person name="Wong I."/>
            <person name="Day J.C."/>
            <person name="Suvorov A."/>
            <person name="Silva C.J."/>
            <person name="Stanger-Hall K.F."/>
            <person name="Hall D.W."/>
            <person name="Schmitz R.J."/>
            <person name="Nelson D.R."/>
            <person name="Lewis S.M."/>
            <person name="Shigenobu S."/>
            <person name="Bybee S.M."/>
            <person name="Larracuente A.M."/>
            <person name="Oba Y."/>
            <person name="Weng J.K."/>
        </authorList>
    </citation>
    <scope>NUCLEOTIDE SEQUENCE [LARGE SCALE GENOMIC DNA]</scope>
    <source>
        <strain evidence="9">1611_PpyrPB1</strain>
        <tissue evidence="9">Whole body</tissue>
    </source>
</reference>
<sequence>MICWFKNFEKISYRLYSSTQNLRIINIFRSNYVGEKIQIKGWIKASRKMKQHLFLDVNDGSCSKNLQVIATTANASSLTSGSSIIATGVLQHSPKNEFELNSEHIELCGGCNIQDGYPFAPRKVYSTDYVRQYLHFRPRTSHFSSLLRIRDAATRAIHNFFHKEGYLHVHTPILTSNDCEGAGETFAVVPNNQETLQNMVRSRLLPEETYFNSKTFLTVSAQLHLEAVVHGLSKVYTLGPTFRAENSKSRLHLSEFYMLEAECAFINGLDDVLVFIEKLVKNVTTDVLNECEDDLKKSSEGGDNFAWLDKKFVVLTYDGAAAILKDKTKYPGDFVEGASLNKDHEKFLVEYCGGIPTFVINWPKDLKPFYMKECVEDESRVAALDLLVSNVGELVGGSLRENCRNKLEAKLPRDGVELDWYLDLRKFGGTPSGGFGLGFERYLQFILGINNIKDVIPFPRWPHNCKL</sequence>
<dbReference type="InterPro" id="IPR004522">
    <property type="entry name" value="Asn-tRNA-ligase"/>
</dbReference>
<proteinExistence type="inferred from homology"/>
<dbReference type="PROSITE" id="PS50862">
    <property type="entry name" value="AA_TRNA_LIGASE_II"/>
    <property type="match status" value="1"/>
</dbReference>
<keyword evidence="7" id="KW-0030">Aminoacyl-tRNA synthetase</keyword>
<keyword evidence="6" id="KW-0648">Protein biosynthesis</keyword>
<dbReference type="InParanoid" id="A0A5N4B276"/>
<dbReference type="InterPro" id="IPR012340">
    <property type="entry name" value="NA-bd_OB-fold"/>
</dbReference>
<keyword evidence="5" id="KW-0067">ATP-binding</keyword>
<dbReference type="GO" id="GO:0003676">
    <property type="term" value="F:nucleic acid binding"/>
    <property type="evidence" value="ECO:0007669"/>
    <property type="project" value="InterPro"/>
</dbReference>
<dbReference type="FunCoup" id="A0A5N4B276">
    <property type="interactions" value="1213"/>
</dbReference>
<dbReference type="Gene3D" id="3.30.930.10">
    <property type="entry name" value="Bira Bifunctional Protein, Domain 2"/>
    <property type="match status" value="1"/>
</dbReference>
<feature type="domain" description="Aminoacyl-transfer RNA synthetases class-II family profile" evidence="8">
    <location>
        <begin position="147"/>
        <end position="457"/>
    </location>
</feature>
<dbReference type="InterPro" id="IPR004364">
    <property type="entry name" value="Aa-tRNA-synt_II"/>
</dbReference>
<dbReference type="PANTHER" id="PTHR22594">
    <property type="entry name" value="ASPARTYL/LYSYL-TRNA SYNTHETASE"/>
    <property type="match status" value="1"/>
</dbReference>
<dbReference type="InterPro" id="IPR004365">
    <property type="entry name" value="NA-bd_OB_tRNA"/>
</dbReference>
<dbReference type="Pfam" id="PF01336">
    <property type="entry name" value="tRNA_anti-codon"/>
    <property type="match status" value="1"/>
</dbReference>
<dbReference type="AlphaFoldDB" id="A0A5N4B276"/>
<dbReference type="InterPro" id="IPR006195">
    <property type="entry name" value="aa-tRNA-synth_II"/>
</dbReference>
<evidence type="ECO:0000256" key="5">
    <source>
        <dbReference type="ARBA" id="ARBA00022840"/>
    </source>
</evidence>
<dbReference type="GO" id="GO:0005739">
    <property type="term" value="C:mitochondrion"/>
    <property type="evidence" value="ECO:0007669"/>
    <property type="project" value="TreeGrafter"/>
</dbReference>
<evidence type="ECO:0000256" key="3">
    <source>
        <dbReference type="ARBA" id="ARBA00022598"/>
    </source>
</evidence>
<protein>
    <recommendedName>
        <fullName evidence="2">asparagine--tRNA ligase</fullName>
        <ecNumber evidence="2">6.1.1.22</ecNumber>
    </recommendedName>
</protein>
<dbReference type="CDD" id="cd00776">
    <property type="entry name" value="AsxRS_core"/>
    <property type="match status" value="1"/>
</dbReference>
<evidence type="ECO:0000256" key="6">
    <source>
        <dbReference type="ARBA" id="ARBA00022917"/>
    </source>
</evidence>
<evidence type="ECO:0000313" key="9">
    <source>
        <dbReference type="EMBL" id="KAB0803697.1"/>
    </source>
</evidence>
<gene>
    <name evidence="9" type="ORF">PPYR_00667</name>
</gene>
<dbReference type="EC" id="6.1.1.22" evidence="2"/>
<evidence type="ECO:0000256" key="1">
    <source>
        <dbReference type="ARBA" id="ARBA00008226"/>
    </source>
</evidence>
<keyword evidence="3" id="KW-0436">Ligase</keyword>
<dbReference type="SUPFAM" id="SSF50249">
    <property type="entry name" value="Nucleic acid-binding proteins"/>
    <property type="match status" value="1"/>
</dbReference>
<dbReference type="Pfam" id="PF00152">
    <property type="entry name" value="tRNA-synt_2"/>
    <property type="match status" value="1"/>
</dbReference>
<dbReference type="CDD" id="cd04318">
    <property type="entry name" value="EcAsnRS_like_N"/>
    <property type="match status" value="1"/>
</dbReference>
<dbReference type="NCBIfam" id="TIGR00457">
    <property type="entry name" value="asnS"/>
    <property type="match status" value="1"/>
</dbReference>
<evidence type="ECO:0000256" key="2">
    <source>
        <dbReference type="ARBA" id="ARBA00012816"/>
    </source>
</evidence>
<dbReference type="PANTHER" id="PTHR22594:SF34">
    <property type="entry name" value="ASPARAGINE--TRNA LIGASE, MITOCHONDRIAL-RELATED"/>
    <property type="match status" value="1"/>
</dbReference>
<keyword evidence="4" id="KW-0547">Nucleotide-binding</keyword>
<dbReference type="NCBIfam" id="NF003037">
    <property type="entry name" value="PRK03932.1"/>
    <property type="match status" value="1"/>
</dbReference>